<evidence type="ECO:0000256" key="4">
    <source>
        <dbReference type="ARBA" id="ARBA00022694"/>
    </source>
</evidence>
<dbReference type="NCBIfam" id="TIGR02432">
    <property type="entry name" value="lysidine_TilS_N"/>
    <property type="match status" value="1"/>
</dbReference>
<dbReference type="GO" id="GO:0032267">
    <property type="term" value="F:tRNA(Ile)-lysidine synthase activity"/>
    <property type="evidence" value="ECO:0007669"/>
    <property type="project" value="UniProtKB-EC"/>
</dbReference>
<dbReference type="InterPro" id="IPR011063">
    <property type="entry name" value="TilS/TtcA_N"/>
</dbReference>
<dbReference type="SMART" id="SM00977">
    <property type="entry name" value="TilS_C"/>
    <property type="match status" value="1"/>
</dbReference>
<evidence type="ECO:0000256" key="7">
    <source>
        <dbReference type="ARBA" id="ARBA00048539"/>
    </source>
</evidence>
<dbReference type="InterPro" id="IPR012796">
    <property type="entry name" value="Lysidine-tRNA-synth_C"/>
</dbReference>
<dbReference type="EMBL" id="BORQ01000016">
    <property type="protein sequence ID" value="GIO35032.1"/>
    <property type="molecule type" value="Genomic_DNA"/>
</dbReference>
<dbReference type="GO" id="GO:0006400">
    <property type="term" value="P:tRNA modification"/>
    <property type="evidence" value="ECO:0007669"/>
    <property type="project" value="UniProtKB-UniRule"/>
</dbReference>
<dbReference type="Pfam" id="PF01171">
    <property type="entry name" value="ATP_bind_3"/>
    <property type="match status" value="1"/>
</dbReference>
<evidence type="ECO:0000256" key="6">
    <source>
        <dbReference type="ARBA" id="ARBA00022840"/>
    </source>
</evidence>
<dbReference type="Gene3D" id="3.30.465.60">
    <property type="match status" value="1"/>
</dbReference>
<comment type="subcellular location">
    <subcellularLocation>
        <location evidence="1 8">Cytoplasm</location>
    </subcellularLocation>
</comment>
<dbReference type="InterPro" id="IPR012795">
    <property type="entry name" value="tRNA_Ile_lys_synt_N"/>
</dbReference>
<dbReference type="RefSeq" id="WP_160045450.1">
    <property type="nucleotide sequence ID" value="NZ_BORQ01000016.1"/>
</dbReference>
<evidence type="ECO:0000256" key="1">
    <source>
        <dbReference type="ARBA" id="ARBA00004496"/>
    </source>
</evidence>
<keyword evidence="2 8" id="KW-0963">Cytoplasm</keyword>
<protein>
    <recommendedName>
        <fullName evidence="8">tRNA(Ile)-lysidine synthase</fullName>
        <ecNumber evidence="8">6.3.4.19</ecNumber>
    </recommendedName>
    <alternativeName>
        <fullName evidence="8">tRNA(Ile)-2-lysyl-cytidine synthase</fullName>
    </alternativeName>
    <alternativeName>
        <fullName evidence="8">tRNA(Ile)-lysidine synthetase</fullName>
    </alternativeName>
</protein>
<accession>A0A919XQS6</accession>
<reference evidence="10" key="1">
    <citation type="submission" date="2021-03" db="EMBL/GenBank/DDBJ databases">
        <title>Antimicrobial resistance genes in bacteria isolated from Japanese honey, and their potential for conferring macrolide and lincosamide resistance in the American foulbrood pathogen Paenibacillus larvae.</title>
        <authorList>
            <person name="Okamoto M."/>
            <person name="Kumagai M."/>
            <person name="Kanamori H."/>
            <person name="Takamatsu D."/>
        </authorList>
    </citation>
    <scope>NUCLEOTIDE SEQUENCE</scope>
    <source>
        <strain evidence="10">J2TS6</strain>
    </source>
</reference>
<feature type="binding site" evidence="8">
    <location>
        <begin position="35"/>
        <end position="40"/>
    </location>
    <ligand>
        <name>ATP</name>
        <dbReference type="ChEBI" id="CHEBI:30616"/>
    </ligand>
</feature>
<comment type="domain">
    <text evidence="8">The N-terminal region contains the highly conserved SGGXDS motif, predicted to be a P-loop motif involved in ATP binding.</text>
</comment>
<name>A0A919XQS6_9BACL</name>
<evidence type="ECO:0000256" key="5">
    <source>
        <dbReference type="ARBA" id="ARBA00022741"/>
    </source>
</evidence>
<dbReference type="CDD" id="cd01992">
    <property type="entry name" value="TilS_N"/>
    <property type="match status" value="1"/>
</dbReference>
<sequence length="483" mass="53870">MESRTNLNTLAGHVLRMAGEHGLWKSNDTIVVAVSGGPDSVALLHVLHRISRLHVPLQLVCAHVHHGLRADSDGEEELVRRMAEGLGIPFESARIDVPSYMKESGKGFEEAAREKRYAFLHETARRYGAASIALGHHADDQAETVLMHLLRGSGLTGLTGMKIKRREKNVELIRPFLRIYKTDLVSVCEQEGLAYAVDSSNLSNEYRRNAIRLDVLPFLGQYNGQIRQSLVQLAEIAGGEDDFMELAADHAYRNMVRHKNGRLYFEAPSFLALHVALQRRLIKLILNYLSAGSEITDFHKIELIREPIVQNKSTTWSLDIGGGLACIREYDMIWFMHRPQEQSKSYTYELQTAVPELFIPEIGKKMKMKVQSPNDSYFSNAAGTCAEAVFDAGQLKYPLTIRSRLPGDTMKVMGLNGSKKVKDIFIDAKIPPSARSRIPVLVDGSGNIIWIPGVRRSAHAAVGAQTVSVLHMRLEDAEAVEQL</sequence>
<dbReference type="InterPro" id="IPR012094">
    <property type="entry name" value="tRNA_Ile_lys_synt"/>
</dbReference>
<keyword evidence="5 8" id="KW-0547">Nucleotide-binding</keyword>
<dbReference type="InterPro" id="IPR014729">
    <property type="entry name" value="Rossmann-like_a/b/a_fold"/>
</dbReference>
<dbReference type="Gene3D" id="3.40.50.620">
    <property type="entry name" value="HUPs"/>
    <property type="match status" value="1"/>
</dbReference>
<proteinExistence type="inferred from homology"/>
<dbReference type="HAMAP" id="MF_01161">
    <property type="entry name" value="tRNA_Ile_lys_synt"/>
    <property type="match status" value="1"/>
</dbReference>
<evidence type="ECO:0000313" key="10">
    <source>
        <dbReference type="EMBL" id="GIO35032.1"/>
    </source>
</evidence>
<keyword evidence="11" id="KW-1185">Reference proteome</keyword>
<evidence type="ECO:0000256" key="8">
    <source>
        <dbReference type="HAMAP-Rule" id="MF_01161"/>
    </source>
</evidence>
<dbReference type="AlphaFoldDB" id="A0A919XQS6"/>
<evidence type="ECO:0000256" key="2">
    <source>
        <dbReference type="ARBA" id="ARBA00022490"/>
    </source>
</evidence>
<dbReference type="NCBIfam" id="TIGR02433">
    <property type="entry name" value="lysidine_TilS_C"/>
    <property type="match status" value="1"/>
</dbReference>
<keyword evidence="6 8" id="KW-0067">ATP-binding</keyword>
<gene>
    <name evidence="8 10" type="primary">tilS</name>
    <name evidence="10" type="ORF">J2TS6_61730</name>
</gene>
<comment type="similarity">
    <text evidence="8">Belongs to the tRNA(Ile)-lysidine synthase family.</text>
</comment>
<keyword evidence="4 8" id="KW-0819">tRNA processing</keyword>
<dbReference type="SUPFAM" id="SSF52402">
    <property type="entry name" value="Adenine nucleotide alpha hydrolases-like"/>
    <property type="match status" value="1"/>
</dbReference>
<keyword evidence="3 8" id="KW-0436">Ligase</keyword>
<dbReference type="Pfam" id="PF11734">
    <property type="entry name" value="TilS_C"/>
    <property type="match status" value="1"/>
</dbReference>
<feature type="domain" description="Lysidine-tRNA(Ile) synthetase C-terminal" evidence="9">
    <location>
        <begin position="399"/>
        <end position="471"/>
    </location>
</feature>
<dbReference type="SUPFAM" id="SSF82829">
    <property type="entry name" value="MesJ substrate recognition domain-like"/>
    <property type="match status" value="1"/>
</dbReference>
<organism evidence="10 11">
    <name type="scientific">Paenibacillus albilobatus</name>
    <dbReference type="NCBI Taxonomy" id="2716884"/>
    <lineage>
        <taxon>Bacteria</taxon>
        <taxon>Bacillati</taxon>
        <taxon>Bacillota</taxon>
        <taxon>Bacilli</taxon>
        <taxon>Bacillales</taxon>
        <taxon>Paenibacillaceae</taxon>
        <taxon>Paenibacillus</taxon>
    </lineage>
</organism>
<comment type="catalytic activity">
    <reaction evidence="7 8">
        <text>cytidine(34) in tRNA(Ile2) + L-lysine + ATP = lysidine(34) in tRNA(Ile2) + AMP + diphosphate + H(+)</text>
        <dbReference type="Rhea" id="RHEA:43744"/>
        <dbReference type="Rhea" id="RHEA-COMP:10625"/>
        <dbReference type="Rhea" id="RHEA-COMP:10670"/>
        <dbReference type="ChEBI" id="CHEBI:15378"/>
        <dbReference type="ChEBI" id="CHEBI:30616"/>
        <dbReference type="ChEBI" id="CHEBI:32551"/>
        <dbReference type="ChEBI" id="CHEBI:33019"/>
        <dbReference type="ChEBI" id="CHEBI:82748"/>
        <dbReference type="ChEBI" id="CHEBI:83665"/>
        <dbReference type="ChEBI" id="CHEBI:456215"/>
        <dbReference type="EC" id="6.3.4.19"/>
    </reaction>
</comment>
<evidence type="ECO:0000313" key="11">
    <source>
        <dbReference type="Proteomes" id="UP000679779"/>
    </source>
</evidence>
<comment type="caution">
    <text evidence="10">The sequence shown here is derived from an EMBL/GenBank/DDBJ whole genome shotgun (WGS) entry which is preliminary data.</text>
</comment>
<evidence type="ECO:0000259" key="9">
    <source>
        <dbReference type="SMART" id="SM00977"/>
    </source>
</evidence>
<dbReference type="Proteomes" id="UP000679779">
    <property type="component" value="Unassembled WGS sequence"/>
</dbReference>
<comment type="function">
    <text evidence="8">Ligates lysine onto the cytidine present at position 34 of the AUA codon-specific tRNA(Ile) that contains the anticodon CAU, in an ATP-dependent manner. Cytidine is converted to lysidine, thus changing the amino acid specificity of the tRNA from methionine to isoleucine.</text>
</comment>
<dbReference type="PANTHER" id="PTHR43033:SF1">
    <property type="entry name" value="TRNA(ILE)-LYSIDINE SYNTHASE-RELATED"/>
    <property type="match status" value="1"/>
</dbReference>
<dbReference type="SUPFAM" id="SSF56037">
    <property type="entry name" value="PheT/TilS domain"/>
    <property type="match status" value="1"/>
</dbReference>
<evidence type="ECO:0000256" key="3">
    <source>
        <dbReference type="ARBA" id="ARBA00022598"/>
    </source>
</evidence>
<dbReference type="EC" id="6.3.4.19" evidence="8"/>
<dbReference type="GO" id="GO:0005737">
    <property type="term" value="C:cytoplasm"/>
    <property type="evidence" value="ECO:0007669"/>
    <property type="project" value="UniProtKB-SubCell"/>
</dbReference>
<dbReference type="GO" id="GO:0005524">
    <property type="term" value="F:ATP binding"/>
    <property type="evidence" value="ECO:0007669"/>
    <property type="project" value="UniProtKB-UniRule"/>
</dbReference>
<dbReference type="PANTHER" id="PTHR43033">
    <property type="entry name" value="TRNA(ILE)-LYSIDINE SYNTHASE-RELATED"/>
    <property type="match status" value="1"/>
</dbReference>